<accession>U3ABN7</accession>
<proteinExistence type="predicted"/>
<dbReference type="AlphaFoldDB" id="U3ABN7"/>
<comment type="caution">
    <text evidence="2">The sequence shown here is derived from an EMBL/GenBank/DDBJ whole genome shotgun (WGS) entry which is preliminary data.</text>
</comment>
<feature type="compositionally biased region" description="Gly residues" evidence="1">
    <location>
        <begin position="1"/>
        <end position="11"/>
    </location>
</feature>
<feature type="region of interest" description="Disordered" evidence="1">
    <location>
        <begin position="1"/>
        <end position="38"/>
    </location>
</feature>
<protein>
    <submittedName>
        <fullName evidence="2">Uncharacterized protein</fullName>
    </submittedName>
</protein>
<evidence type="ECO:0000256" key="1">
    <source>
        <dbReference type="SAM" id="MobiDB-lite"/>
    </source>
</evidence>
<dbReference type="Proteomes" id="UP000016566">
    <property type="component" value="Unassembled WGS sequence"/>
</dbReference>
<name>U3ABN7_9RHOB</name>
<gene>
    <name evidence="2" type="ORF">MBELCI_1136</name>
</gene>
<reference evidence="2" key="1">
    <citation type="journal article" date="2013" name="Genome Announc.">
        <title>Draft Genome Sequence of Loktanella cinnabarina LL-001T, Isolated from Deep-Sea Floor Sediment.</title>
        <authorList>
            <person name="Nishi S."/>
            <person name="Tsubouchi T."/>
            <person name="Takaki Y."/>
            <person name="Koyanagi R."/>
            <person name="Satoh N."/>
            <person name="Maruyama T."/>
            <person name="Hatada Y."/>
        </authorList>
    </citation>
    <scope>NUCLEOTIDE SEQUENCE [LARGE SCALE GENOMIC DNA]</scope>
    <source>
        <strain evidence="2">LL-001</strain>
    </source>
</reference>
<sequence length="38" mass="3771">MGADPRGGGSTVGLRPCTHTGPNAHAPTGRGPLREMGT</sequence>
<dbReference type="STRING" id="1337093.MBELCI_1136"/>
<evidence type="ECO:0000313" key="2">
    <source>
        <dbReference type="EMBL" id="GAD55084.1"/>
    </source>
</evidence>
<dbReference type="EMBL" id="BATB01000009">
    <property type="protein sequence ID" value="GAD55084.1"/>
    <property type="molecule type" value="Genomic_DNA"/>
</dbReference>
<organism evidence="2 3">
    <name type="scientific">Limimaricola cinnabarinus LL-001</name>
    <dbReference type="NCBI Taxonomy" id="1337093"/>
    <lineage>
        <taxon>Bacteria</taxon>
        <taxon>Pseudomonadati</taxon>
        <taxon>Pseudomonadota</taxon>
        <taxon>Alphaproteobacteria</taxon>
        <taxon>Rhodobacterales</taxon>
        <taxon>Paracoccaceae</taxon>
        <taxon>Limimaricola</taxon>
    </lineage>
</organism>
<evidence type="ECO:0000313" key="3">
    <source>
        <dbReference type="Proteomes" id="UP000016566"/>
    </source>
</evidence>
<keyword evidence="3" id="KW-1185">Reference proteome</keyword>